<dbReference type="Proteomes" id="UP001342826">
    <property type="component" value="Unassembled WGS sequence"/>
</dbReference>
<keyword evidence="3" id="KW-1185">Reference proteome</keyword>
<evidence type="ECO:0000313" key="2">
    <source>
        <dbReference type="EMBL" id="MED4400541.1"/>
    </source>
</evidence>
<feature type="domain" description="N-acetyltransferase" evidence="1">
    <location>
        <begin position="13"/>
        <end position="175"/>
    </location>
</feature>
<organism evidence="2 3">
    <name type="scientific">Metabacillus fastidiosus</name>
    <dbReference type="NCBI Taxonomy" id="1458"/>
    <lineage>
        <taxon>Bacteria</taxon>
        <taxon>Bacillati</taxon>
        <taxon>Bacillota</taxon>
        <taxon>Bacilli</taxon>
        <taxon>Bacillales</taxon>
        <taxon>Bacillaceae</taxon>
        <taxon>Metabacillus</taxon>
    </lineage>
</organism>
<protein>
    <submittedName>
        <fullName evidence="2">GNAT family protein</fullName>
        <ecNumber evidence="2">2.-.-.-</ecNumber>
    </submittedName>
</protein>
<evidence type="ECO:0000259" key="1">
    <source>
        <dbReference type="PROSITE" id="PS51186"/>
    </source>
</evidence>
<dbReference type="PANTHER" id="PTHR43610">
    <property type="entry name" value="BLL6696 PROTEIN"/>
    <property type="match status" value="1"/>
</dbReference>
<name>A0ABU6NXG0_9BACI</name>
<sequence>MDIIFNELIGDHVRIVPLEKKYLHDLYHISKEESIWAHLPKMIKTVEDMESLIEEAMYKKMDGTEFPFVILLRENNKVIGSTRFLSISSSHRNLEIGWTWLCPSVWGTKINIECKYLLLKYCFEKMKMIRVQLKTDERNIRSQKAIERIGGLKEGVLRNHMIRKDGSFRNSVFYSIIDNEWPSVKRKLEILLNTK</sequence>
<dbReference type="PROSITE" id="PS51186">
    <property type="entry name" value="GNAT"/>
    <property type="match status" value="1"/>
</dbReference>
<dbReference type="SUPFAM" id="SSF55729">
    <property type="entry name" value="Acyl-CoA N-acyltransferases (Nat)"/>
    <property type="match status" value="1"/>
</dbReference>
<dbReference type="Pfam" id="PF13302">
    <property type="entry name" value="Acetyltransf_3"/>
    <property type="match status" value="1"/>
</dbReference>
<dbReference type="Gene3D" id="3.40.630.30">
    <property type="match status" value="1"/>
</dbReference>
<comment type="caution">
    <text evidence="2">The sequence shown here is derived from an EMBL/GenBank/DDBJ whole genome shotgun (WGS) entry which is preliminary data.</text>
</comment>
<dbReference type="EC" id="2.-.-.-" evidence="2"/>
<accession>A0ABU6NXG0</accession>
<proteinExistence type="predicted"/>
<gene>
    <name evidence="2" type="ORF">P9271_04245</name>
</gene>
<keyword evidence="2" id="KW-0808">Transferase</keyword>
<dbReference type="GO" id="GO:0016740">
    <property type="term" value="F:transferase activity"/>
    <property type="evidence" value="ECO:0007669"/>
    <property type="project" value="UniProtKB-KW"/>
</dbReference>
<reference evidence="2 3" key="1">
    <citation type="submission" date="2023-03" db="EMBL/GenBank/DDBJ databases">
        <title>Bacillus Genome Sequencing.</title>
        <authorList>
            <person name="Dunlap C."/>
        </authorList>
    </citation>
    <scope>NUCLEOTIDE SEQUENCE [LARGE SCALE GENOMIC DNA]</scope>
    <source>
        <strain evidence="2 3">NRS-1717</strain>
    </source>
</reference>
<dbReference type="InterPro" id="IPR016181">
    <property type="entry name" value="Acyl_CoA_acyltransferase"/>
</dbReference>
<dbReference type="RefSeq" id="WP_328014908.1">
    <property type="nucleotide sequence ID" value="NZ_JARTFS010000004.1"/>
</dbReference>
<dbReference type="PANTHER" id="PTHR43610:SF1">
    <property type="entry name" value="N-ACETYLTRANSFERASE DOMAIN-CONTAINING PROTEIN"/>
    <property type="match status" value="1"/>
</dbReference>
<evidence type="ECO:0000313" key="3">
    <source>
        <dbReference type="Proteomes" id="UP001342826"/>
    </source>
</evidence>
<dbReference type="InterPro" id="IPR000182">
    <property type="entry name" value="GNAT_dom"/>
</dbReference>
<dbReference type="EMBL" id="JARTFS010000004">
    <property type="protein sequence ID" value="MED4400541.1"/>
    <property type="molecule type" value="Genomic_DNA"/>
</dbReference>